<gene>
    <name evidence="1" type="ORF">OSB1V03_LOCUS9595</name>
</gene>
<evidence type="ECO:0000313" key="2">
    <source>
        <dbReference type="Proteomes" id="UP000759131"/>
    </source>
</evidence>
<dbReference type="AlphaFoldDB" id="A0A7R9KTN1"/>
<dbReference type="OrthoDB" id="10458638at2759"/>
<feature type="non-terminal residue" evidence="1">
    <location>
        <position position="1"/>
    </location>
</feature>
<protein>
    <submittedName>
        <fullName evidence="1">Uncharacterized protein</fullName>
    </submittedName>
</protein>
<dbReference type="Proteomes" id="UP000759131">
    <property type="component" value="Unassembled WGS sequence"/>
</dbReference>
<evidence type="ECO:0000313" key="1">
    <source>
        <dbReference type="EMBL" id="CAD7629178.1"/>
    </source>
</evidence>
<dbReference type="EMBL" id="CAJPIZ010006545">
    <property type="protein sequence ID" value="CAG2109608.1"/>
    <property type="molecule type" value="Genomic_DNA"/>
</dbReference>
<organism evidence="1">
    <name type="scientific">Medioppia subpectinata</name>
    <dbReference type="NCBI Taxonomy" id="1979941"/>
    <lineage>
        <taxon>Eukaryota</taxon>
        <taxon>Metazoa</taxon>
        <taxon>Ecdysozoa</taxon>
        <taxon>Arthropoda</taxon>
        <taxon>Chelicerata</taxon>
        <taxon>Arachnida</taxon>
        <taxon>Acari</taxon>
        <taxon>Acariformes</taxon>
        <taxon>Sarcoptiformes</taxon>
        <taxon>Oribatida</taxon>
        <taxon>Brachypylina</taxon>
        <taxon>Oppioidea</taxon>
        <taxon>Oppiidae</taxon>
        <taxon>Medioppia</taxon>
    </lineage>
</organism>
<reference evidence="1" key="1">
    <citation type="submission" date="2020-11" db="EMBL/GenBank/DDBJ databases">
        <authorList>
            <person name="Tran Van P."/>
        </authorList>
    </citation>
    <scope>NUCLEOTIDE SEQUENCE</scope>
</reference>
<keyword evidence="2" id="KW-1185">Reference proteome</keyword>
<name>A0A7R9KTN1_9ACAR</name>
<dbReference type="EMBL" id="OC861120">
    <property type="protein sequence ID" value="CAD7629178.1"/>
    <property type="molecule type" value="Genomic_DNA"/>
</dbReference>
<accession>A0A7R9KTN1</accession>
<proteinExistence type="predicted"/>
<sequence>MNIWQPLTLSHTTHPYTPVLVVVDASHAFCAPIVNKLLAAFVSKDSAIFKTRQNSSSTDNDLAFTSQDLNDLAIRIGADLGLPDINDIHVGEESVNHDMLANVDQSQG</sequence>